<reference evidence="2 3" key="1">
    <citation type="journal article" date="2011" name="BMC Genomics">
        <title>Genomic insights into an obligate epibiotic bacterial predator: Micavibrio aeruginosavorus ARL-13.</title>
        <authorList>
            <person name="Wang Z."/>
            <person name="Kadouri D."/>
            <person name="Wu M."/>
        </authorList>
    </citation>
    <scope>NUCLEOTIDE SEQUENCE [LARGE SCALE GENOMIC DNA]</scope>
    <source>
        <strain evidence="2 3">ARL-13</strain>
    </source>
</reference>
<evidence type="ECO:0000256" key="1">
    <source>
        <dbReference type="SAM" id="Phobius"/>
    </source>
</evidence>
<dbReference type="HOGENOM" id="CLU_2130581_0_0_5"/>
<feature type="transmembrane region" description="Helical" evidence="1">
    <location>
        <begin position="62"/>
        <end position="81"/>
    </location>
</feature>
<dbReference type="EMBL" id="CP002382">
    <property type="protein sequence ID" value="AEP08360.1"/>
    <property type="molecule type" value="Genomic_DNA"/>
</dbReference>
<evidence type="ECO:0000313" key="2">
    <source>
        <dbReference type="EMBL" id="AEP08360.1"/>
    </source>
</evidence>
<organism evidence="2 3">
    <name type="scientific">Micavibrio aeruginosavorus (strain ARL-13)</name>
    <dbReference type="NCBI Taxonomy" id="856793"/>
    <lineage>
        <taxon>Bacteria</taxon>
        <taxon>Pseudomonadati</taxon>
        <taxon>Bdellovibrionota</taxon>
        <taxon>Bdellovibrionia</taxon>
        <taxon>Bdellovibrionales</taxon>
        <taxon>Pseudobdellovibrionaceae</taxon>
        <taxon>Micavibrio</taxon>
    </lineage>
</organism>
<keyword evidence="1" id="KW-1133">Transmembrane helix</keyword>
<dbReference type="RefSeq" id="WP_014101583.1">
    <property type="nucleotide sequence ID" value="NC_016026.1"/>
</dbReference>
<feature type="transmembrane region" description="Helical" evidence="1">
    <location>
        <begin position="28"/>
        <end position="50"/>
    </location>
</feature>
<proteinExistence type="predicted"/>
<keyword evidence="1" id="KW-0472">Membrane</keyword>
<keyword evidence="1" id="KW-0812">Transmembrane</keyword>
<dbReference type="Proteomes" id="UP000009286">
    <property type="component" value="Chromosome"/>
</dbReference>
<accession>G2KLC4</accession>
<evidence type="ECO:0000313" key="3">
    <source>
        <dbReference type="Proteomes" id="UP000009286"/>
    </source>
</evidence>
<gene>
    <name evidence="2" type="ordered locus">MICA_12</name>
</gene>
<sequence>MTSTDHDRLSTLNAQLENHRSLLQRHHLTSVTAGATGLSTLACGGLYGATSLSDRHDAPGDLAGLALVFALATGVLAKRAFLQNRAIQKQSAALVDVIAEREMLVRKLYPKPE</sequence>
<keyword evidence="3" id="KW-1185">Reference proteome</keyword>
<protein>
    <submittedName>
        <fullName evidence="2">Uncharacterized protein</fullName>
    </submittedName>
</protein>
<dbReference type="KEGG" id="mai:MICA_12"/>
<dbReference type="STRING" id="856793.MICA_12"/>
<dbReference type="AlphaFoldDB" id="G2KLC4"/>
<name>G2KLC4_MICAA</name>